<feature type="region of interest" description="Disordered" evidence="1">
    <location>
        <begin position="80"/>
        <end position="111"/>
    </location>
</feature>
<proteinExistence type="predicted"/>
<feature type="compositionally biased region" description="Polar residues" evidence="1">
    <location>
        <begin position="94"/>
        <end position="111"/>
    </location>
</feature>
<comment type="caution">
    <text evidence="2">The sequence shown here is derived from an EMBL/GenBank/DDBJ whole genome shotgun (WGS) entry which is preliminary data.</text>
</comment>
<sequence>MKTSAEQLILKVNFVTVKIFILDMGMKDTVPNVGMDAVNILGLGRQQTLDIPKYPRMKRLAQVPPVLLQRKRSLTIKLSKGPGLSAGLQKTWRDTTTSSQPSGSQARQSTTTTSGVSNFCVASVGILICGVDRHGAIRVLKAPSKNGMNEIQAMKNCRCYVDEQVTFYHDWSYARSAAGQEEKPPWRLLNKSGQVLTVVDIACLTGTDLAKHKGRDKASVTESHLWFGTIFHTSSDSEADNDGSEMELLSDVDSIGDDTNHNPELASSLMEMELSDSGDFHTDYKGKGKLKILKTPMVNELTIAYLAKHTHTALSPDESLTNLRVALKKLKSETAAIPLFLPSQSSPSLTDSWLSIPSVPATYATCPELSHPATIVPMSEDDILWHNQPQPDNPFAPVIVNPWESEYVIRPVDYLF</sequence>
<dbReference type="OrthoDB" id="2674423at2759"/>
<name>A0A9P7EK28_9AGAM</name>
<evidence type="ECO:0000313" key="2">
    <source>
        <dbReference type="EMBL" id="KAG1823746.1"/>
    </source>
</evidence>
<dbReference type="EMBL" id="JABBWG010000004">
    <property type="protein sequence ID" value="KAG1823746.1"/>
    <property type="molecule type" value="Genomic_DNA"/>
</dbReference>
<evidence type="ECO:0000313" key="3">
    <source>
        <dbReference type="Proteomes" id="UP000807769"/>
    </source>
</evidence>
<dbReference type="AlphaFoldDB" id="A0A9P7EK28"/>
<evidence type="ECO:0000256" key="1">
    <source>
        <dbReference type="SAM" id="MobiDB-lite"/>
    </source>
</evidence>
<organism evidence="2 3">
    <name type="scientific">Suillus subaureus</name>
    <dbReference type="NCBI Taxonomy" id="48587"/>
    <lineage>
        <taxon>Eukaryota</taxon>
        <taxon>Fungi</taxon>
        <taxon>Dikarya</taxon>
        <taxon>Basidiomycota</taxon>
        <taxon>Agaricomycotina</taxon>
        <taxon>Agaricomycetes</taxon>
        <taxon>Agaricomycetidae</taxon>
        <taxon>Boletales</taxon>
        <taxon>Suillineae</taxon>
        <taxon>Suillaceae</taxon>
        <taxon>Suillus</taxon>
    </lineage>
</organism>
<reference evidence="2" key="1">
    <citation type="journal article" date="2020" name="New Phytol.">
        <title>Comparative genomics reveals dynamic genome evolution in host specialist ectomycorrhizal fungi.</title>
        <authorList>
            <person name="Lofgren L.A."/>
            <person name="Nguyen N.H."/>
            <person name="Vilgalys R."/>
            <person name="Ruytinx J."/>
            <person name="Liao H.L."/>
            <person name="Branco S."/>
            <person name="Kuo A."/>
            <person name="LaButti K."/>
            <person name="Lipzen A."/>
            <person name="Andreopoulos W."/>
            <person name="Pangilinan J."/>
            <person name="Riley R."/>
            <person name="Hundley H."/>
            <person name="Na H."/>
            <person name="Barry K."/>
            <person name="Grigoriev I.V."/>
            <person name="Stajich J.E."/>
            <person name="Kennedy P.G."/>
        </authorList>
    </citation>
    <scope>NUCLEOTIDE SEQUENCE</scope>
    <source>
        <strain evidence="2">MN1</strain>
    </source>
</reference>
<accession>A0A9P7EK28</accession>
<protein>
    <submittedName>
        <fullName evidence="2">Uncharacterized protein</fullName>
    </submittedName>
</protein>
<dbReference type="Proteomes" id="UP000807769">
    <property type="component" value="Unassembled WGS sequence"/>
</dbReference>
<dbReference type="GeneID" id="64635806"/>
<keyword evidence="3" id="KW-1185">Reference proteome</keyword>
<gene>
    <name evidence="2" type="ORF">BJ212DRAFT_1533550</name>
</gene>
<dbReference type="RefSeq" id="XP_041197806.1">
    <property type="nucleotide sequence ID" value="XM_041341790.1"/>
</dbReference>